<gene>
    <name evidence="1" type="ORF">GCM10010976_30510</name>
</gene>
<dbReference type="AlphaFoldDB" id="A0A917LUE3"/>
<evidence type="ECO:0000313" key="1">
    <source>
        <dbReference type="EMBL" id="GGG57547.1"/>
    </source>
</evidence>
<accession>A0A917LUE3</accession>
<name>A0A917LUE3_9FLAO</name>
<organism evidence="1 2">
    <name type="scientific">Bizionia arctica</name>
    <dbReference type="NCBI Taxonomy" id="1495645"/>
    <lineage>
        <taxon>Bacteria</taxon>
        <taxon>Pseudomonadati</taxon>
        <taxon>Bacteroidota</taxon>
        <taxon>Flavobacteriia</taxon>
        <taxon>Flavobacteriales</taxon>
        <taxon>Flavobacteriaceae</taxon>
        <taxon>Bizionia</taxon>
    </lineage>
</organism>
<evidence type="ECO:0000313" key="2">
    <source>
        <dbReference type="Proteomes" id="UP000625976"/>
    </source>
</evidence>
<proteinExistence type="predicted"/>
<dbReference type="EMBL" id="BMFQ01000004">
    <property type="protein sequence ID" value="GGG57547.1"/>
    <property type="molecule type" value="Genomic_DNA"/>
</dbReference>
<reference evidence="1" key="2">
    <citation type="submission" date="2020-09" db="EMBL/GenBank/DDBJ databases">
        <authorList>
            <person name="Sun Q."/>
            <person name="Zhou Y."/>
        </authorList>
    </citation>
    <scope>NUCLEOTIDE SEQUENCE</scope>
    <source>
        <strain evidence="1">CGMCC 1.12751</strain>
    </source>
</reference>
<reference evidence="1" key="1">
    <citation type="journal article" date="2014" name="Int. J. Syst. Evol. Microbiol.">
        <title>Complete genome sequence of Corynebacterium casei LMG S-19264T (=DSM 44701T), isolated from a smear-ripened cheese.</title>
        <authorList>
            <consortium name="US DOE Joint Genome Institute (JGI-PGF)"/>
            <person name="Walter F."/>
            <person name="Albersmeier A."/>
            <person name="Kalinowski J."/>
            <person name="Ruckert C."/>
        </authorList>
    </citation>
    <scope>NUCLEOTIDE SEQUENCE</scope>
    <source>
        <strain evidence="1">CGMCC 1.12751</strain>
    </source>
</reference>
<keyword evidence="2" id="KW-1185">Reference proteome</keyword>
<dbReference type="RefSeq" id="WP_188466438.1">
    <property type="nucleotide sequence ID" value="NZ_BMFQ01000004.1"/>
</dbReference>
<dbReference type="Proteomes" id="UP000625976">
    <property type="component" value="Unassembled WGS sequence"/>
</dbReference>
<sequence length="75" mass="8422">MKTFLTLIFVAFLGTFNMNSQTSIEINPIISEVVLSIDSAEQIAAKKRDILNARINSKLKGEIDLFFIADKSKRC</sequence>
<comment type="caution">
    <text evidence="1">The sequence shown here is derived from an EMBL/GenBank/DDBJ whole genome shotgun (WGS) entry which is preliminary data.</text>
</comment>
<protein>
    <submittedName>
        <fullName evidence="1">Uncharacterized protein</fullName>
    </submittedName>
</protein>